<name>A0A9D3YJZ4_DREPO</name>
<organism evidence="1 2">
    <name type="scientific">Dreissena polymorpha</name>
    <name type="common">Zebra mussel</name>
    <name type="synonym">Mytilus polymorpha</name>
    <dbReference type="NCBI Taxonomy" id="45954"/>
    <lineage>
        <taxon>Eukaryota</taxon>
        <taxon>Metazoa</taxon>
        <taxon>Spiralia</taxon>
        <taxon>Lophotrochozoa</taxon>
        <taxon>Mollusca</taxon>
        <taxon>Bivalvia</taxon>
        <taxon>Autobranchia</taxon>
        <taxon>Heteroconchia</taxon>
        <taxon>Euheterodonta</taxon>
        <taxon>Imparidentia</taxon>
        <taxon>Neoheterodontei</taxon>
        <taxon>Myida</taxon>
        <taxon>Dreissenoidea</taxon>
        <taxon>Dreissenidae</taxon>
        <taxon>Dreissena</taxon>
    </lineage>
</organism>
<evidence type="ECO:0000313" key="2">
    <source>
        <dbReference type="Proteomes" id="UP000828390"/>
    </source>
</evidence>
<dbReference type="AlphaFoldDB" id="A0A9D3YJZ4"/>
<reference evidence="1" key="2">
    <citation type="submission" date="2020-11" db="EMBL/GenBank/DDBJ databases">
        <authorList>
            <person name="McCartney M.A."/>
            <person name="Auch B."/>
            <person name="Kono T."/>
            <person name="Mallez S."/>
            <person name="Becker A."/>
            <person name="Gohl D.M."/>
            <person name="Silverstein K.A.T."/>
            <person name="Koren S."/>
            <person name="Bechman K.B."/>
            <person name="Herman A."/>
            <person name="Abrahante J.E."/>
            <person name="Garbe J."/>
        </authorList>
    </citation>
    <scope>NUCLEOTIDE SEQUENCE</scope>
    <source>
        <strain evidence="1">Duluth1</strain>
        <tissue evidence="1">Whole animal</tissue>
    </source>
</reference>
<comment type="caution">
    <text evidence="1">The sequence shown here is derived from an EMBL/GenBank/DDBJ whole genome shotgun (WGS) entry which is preliminary data.</text>
</comment>
<sequence length="100" mass="10858">MGDRKNTPSMGIKPVTSQSLDFMTAYVIPARDLDDITVGTSVCEVSVTSLLPINYRAPLVHLRIFTIQCVLGLGINQYLGVFGGDLKNTSTVEIEPVTSR</sequence>
<gene>
    <name evidence="1" type="ORF">DPMN_076935</name>
</gene>
<protein>
    <submittedName>
        <fullName evidence="1">Uncharacterized protein</fullName>
    </submittedName>
</protein>
<reference evidence="1" key="1">
    <citation type="journal article" date="2019" name="bioRxiv">
        <title>The Genome of the Zebra Mussel, Dreissena polymorpha: A Resource for Invasive Species Research.</title>
        <authorList>
            <person name="McCartney M.A."/>
            <person name="Auch B."/>
            <person name="Kono T."/>
            <person name="Mallez S."/>
            <person name="Zhang Y."/>
            <person name="Obille A."/>
            <person name="Becker A."/>
            <person name="Abrahante J.E."/>
            <person name="Garbe J."/>
            <person name="Badalamenti J.P."/>
            <person name="Herman A."/>
            <person name="Mangelson H."/>
            <person name="Liachko I."/>
            <person name="Sullivan S."/>
            <person name="Sone E.D."/>
            <person name="Koren S."/>
            <person name="Silverstein K.A.T."/>
            <person name="Beckman K.B."/>
            <person name="Gohl D.M."/>
        </authorList>
    </citation>
    <scope>NUCLEOTIDE SEQUENCE</scope>
    <source>
        <strain evidence="1">Duluth1</strain>
        <tissue evidence="1">Whole animal</tissue>
    </source>
</reference>
<keyword evidence="2" id="KW-1185">Reference proteome</keyword>
<evidence type="ECO:0000313" key="1">
    <source>
        <dbReference type="EMBL" id="KAH3701937.1"/>
    </source>
</evidence>
<dbReference type="Proteomes" id="UP000828390">
    <property type="component" value="Unassembled WGS sequence"/>
</dbReference>
<dbReference type="EMBL" id="JAIWYP010000015">
    <property type="protein sequence ID" value="KAH3701937.1"/>
    <property type="molecule type" value="Genomic_DNA"/>
</dbReference>
<accession>A0A9D3YJZ4</accession>
<proteinExistence type="predicted"/>